<organism evidence="2 3">
    <name type="scientific">Canis lupus familiaris</name>
    <name type="common">Dog</name>
    <name type="synonym">Canis familiaris</name>
    <dbReference type="NCBI Taxonomy" id="9615"/>
    <lineage>
        <taxon>Eukaryota</taxon>
        <taxon>Metazoa</taxon>
        <taxon>Chordata</taxon>
        <taxon>Craniata</taxon>
        <taxon>Vertebrata</taxon>
        <taxon>Euteleostomi</taxon>
        <taxon>Mammalia</taxon>
        <taxon>Eutheria</taxon>
        <taxon>Laurasiatheria</taxon>
        <taxon>Carnivora</taxon>
        <taxon>Caniformia</taxon>
        <taxon>Canidae</taxon>
        <taxon>Canis</taxon>
    </lineage>
</organism>
<dbReference type="AlphaFoldDB" id="A0A8I3PU02"/>
<dbReference type="Proteomes" id="UP000805418">
    <property type="component" value="Chromosome 25"/>
</dbReference>
<feature type="region of interest" description="Disordered" evidence="1">
    <location>
        <begin position="1"/>
        <end position="41"/>
    </location>
</feature>
<feature type="region of interest" description="Disordered" evidence="1">
    <location>
        <begin position="73"/>
        <end position="94"/>
    </location>
</feature>
<accession>A0A8I3PU02</accession>
<feature type="compositionally biased region" description="Basic and acidic residues" evidence="1">
    <location>
        <begin position="74"/>
        <end position="88"/>
    </location>
</feature>
<feature type="compositionally biased region" description="Low complexity" evidence="1">
    <location>
        <begin position="1"/>
        <end position="14"/>
    </location>
</feature>
<reference evidence="2" key="3">
    <citation type="submission" date="2025-09" db="UniProtKB">
        <authorList>
            <consortium name="Ensembl"/>
        </authorList>
    </citation>
    <scope>IDENTIFICATION</scope>
    <source>
        <strain evidence="2">Boxer</strain>
    </source>
</reference>
<proteinExistence type="predicted"/>
<protein>
    <submittedName>
        <fullName evidence="2">Uncharacterized protein</fullName>
    </submittedName>
</protein>
<name>A0A8I3PU02_CANLF</name>
<reference evidence="2" key="2">
    <citation type="submission" date="2025-08" db="UniProtKB">
        <authorList>
            <consortium name="Ensembl"/>
        </authorList>
    </citation>
    <scope>IDENTIFICATION</scope>
    <source>
        <strain evidence="2">Boxer</strain>
    </source>
</reference>
<keyword evidence="3" id="KW-1185">Reference proteome</keyword>
<dbReference type="Ensembl" id="ENSCAFT00845048188.1">
    <property type="protein sequence ID" value="ENSCAFP00845037797.1"/>
    <property type="gene ID" value="ENSCAFG00845027356.1"/>
</dbReference>
<evidence type="ECO:0000256" key="1">
    <source>
        <dbReference type="SAM" id="MobiDB-lite"/>
    </source>
</evidence>
<reference evidence="2" key="1">
    <citation type="submission" date="2020-03" db="EMBL/GenBank/DDBJ databases">
        <title>Long-read based genome assembly of a Labrador retriever dog.</title>
        <authorList>
            <person name="Eory L."/>
            <person name="Zhang W."/>
            <person name="Schoenebeck J."/>
        </authorList>
    </citation>
    <scope>NUCLEOTIDE SEQUENCE [LARGE SCALE GENOMIC DNA]</scope>
    <source>
        <strain evidence="2">Labrador retriever</strain>
    </source>
</reference>
<sequence>RAGAARAPAARSSGGPPGPRSPCSPRAVACKTESAGRPSPVYLEGRRGCNSSRDFLKKQGFSGTGYSHTCAWEEQVRAPRDGESKEGPRVGASR</sequence>
<evidence type="ECO:0000313" key="3">
    <source>
        <dbReference type="Proteomes" id="UP000805418"/>
    </source>
</evidence>
<evidence type="ECO:0000313" key="2">
    <source>
        <dbReference type="Ensembl" id="ENSCAFP00845037797.1"/>
    </source>
</evidence>